<proteinExistence type="predicted"/>
<organism evidence="1 2">
    <name type="scientific">Streptococcus oralis subsp. dentisani</name>
    <dbReference type="NCBI Taxonomy" id="1458253"/>
    <lineage>
        <taxon>Bacteria</taxon>
        <taxon>Bacillati</taxon>
        <taxon>Bacillota</taxon>
        <taxon>Bacilli</taxon>
        <taxon>Lactobacillales</taxon>
        <taxon>Streptococcaceae</taxon>
        <taxon>Streptococcus</taxon>
    </lineage>
</organism>
<comment type="caution">
    <text evidence="1">The sequence shown here is derived from an EMBL/GenBank/DDBJ whole genome shotgun (WGS) entry which is preliminary data.</text>
</comment>
<name>A0A1X1IXR6_STROR</name>
<reference evidence="1 2" key="1">
    <citation type="journal article" date="2016" name="Eur. J. Clin. Microbiol. Infect. Dis.">
        <title>Whole genome sequencing as a tool for phylogenetic analysis of clinical strains of Mitis group streptococci.</title>
        <authorList>
            <person name="Rasmussen L.H."/>
            <person name="Dargis R."/>
            <person name="Hojholt K."/>
            <person name="Christensen J.J."/>
            <person name="Skovgaard O."/>
            <person name="Justesen U.S."/>
            <person name="Rosenvinge F.S."/>
            <person name="Moser C."/>
            <person name="Lukjancenko O."/>
            <person name="Rasmussen S."/>
            <person name="Nielsen X.C."/>
        </authorList>
    </citation>
    <scope>NUCLEOTIDE SEQUENCE [LARGE SCALE GENOMIC DNA]</scope>
    <source>
        <strain evidence="1 2">Y_5914_11</strain>
    </source>
</reference>
<evidence type="ECO:0000313" key="1">
    <source>
        <dbReference type="EMBL" id="ORO77805.1"/>
    </source>
</evidence>
<gene>
    <name evidence="1" type="ORF">B7709_05795</name>
</gene>
<dbReference type="RefSeq" id="WP_084972057.1">
    <property type="nucleotide sequence ID" value="NZ_NCUW01000029.1"/>
</dbReference>
<protein>
    <submittedName>
        <fullName evidence="1">Uncharacterized protein</fullName>
    </submittedName>
</protein>
<sequence>MTSYRKVITKLYCKLLGEEFKIRFKEKQILQNQIGYESYEKEVDLLSETTVGQILKGKRNISFNASLAFQTSLDYKHPRDLFFPNKKFELLLIKNIITTILTDPVFEDTLLNQLLVKKISNISQKEVSQFIEKNKEIFLCSLSNFISDFPAEETSHQIAEKLTDWLSELACLISQI</sequence>
<evidence type="ECO:0000313" key="2">
    <source>
        <dbReference type="Proteomes" id="UP000194008"/>
    </source>
</evidence>
<dbReference type="AlphaFoldDB" id="A0A1X1IXR6"/>
<dbReference type="EMBL" id="NCUW01000029">
    <property type="protein sequence ID" value="ORO77805.1"/>
    <property type="molecule type" value="Genomic_DNA"/>
</dbReference>
<dbReference type="Proteomes" id="UP000194008">
    <property type="component" value="Unassembled WGS sequence"/>
</dbReference>
<accession>A0A1X1IXR6</accession>